<dbReference type="EMBL" id="CP012383">
    <property type="protein sequence ID" value="AKZ60806.1"/>
    <property type="molecule type" value="Genomic_DNA"/>
</dbReference>
<sequence>MDLTGYLTSDEAAERLGINRQSLYNLANRSPDFPKPKKVGRTSLWPEHGVDEWREKHPKRQTRKGTEDADQAP</sequence>
<keyword evidence="3" id="KW-0614">Plasmid</keyword>
<gene>
    <name evidence="3" type="ORF">SAM23877_p097</name>
</gene>
<feature type="region of interest" description="Disordered" evidence="1">
    <location>
        <begin position="26"/>
        <end position="73"/>
    </location>
</feature>
<reference evidence="4" key="1">
    <citation type="journal article" date="2015" name="J. Biotechnol.">
        <title>Complete genome sequence of Streptomyces ambofaciens ATCC 23877, the spiramycin producer.</title>
        <authorList>
            <person name="Thibessard A."/>
            <person name="Haas D."/>
            <person name="Gerbaud C."/>
            <person name="Aigle B."/>
            <person name="Lautru S."/>
            <person name="Pernodet J.L."/>
            <person name="Leblond P."/>
        </authorList>
    </citation>
    <scope>NUCLEOTIDE SEQUENCE [LARGE SCALE GENOMIC DNA]</scope>
    <source>
        <strain evidence="4">ATCC 23877 / 3486 / DSM 40053 / JCM 4204 / NBRC 12836 / NRRL B-2516</strain>
        <plasmid evidence="4">pSAM1</plasmid>
    </source>
</reference>
<evidence type="ECO:0000313" key="4">
    <source>
        <dbReference type="Proteomes" id="UP000061018"/>
    </source>
</evidence>
<feature type="domain" description="Helix-turn-helix" evidence="2">
    <location>
        <begin position="6"/>
        <end position="57"/>
    </location>
</feature>
<dbReference type="InterPro" id="IPR041657">
    <property type="entry name" value="HTH_17"/>
</dbReference>
<organism evidence="3 4">
    <name type="scientific">Streptomyces ambofaciens (strain ATCC 23877 / 3486 / DSM 40053 / JCM 4204 / NBRC 12836 / NRRL B-2516)</name>
    <dbReference type="NCBI Taxonomy" id="278992"/>
    <lineage>
        <taxon>Bacteria</taxon>
        <taxon>Bacillati</taxon>
        <taxon>Actinomycetota</taxon>
        <taxon>Actinomycetes</taxon>
        <taxon>Kitasatosporales</taxon>
        <taxon>Streptomycetaceae</taxon>
        <taxon>Streptomyces</taxon>
    </lineage>
</organism>
<dbReference type="AlphaFoldDB" id="A0A0K2B6L2"/>
<accession>A0A0K2B6L2</accession>
<geneLocation type="plasmid" evidence="3 4">
    <name>pSAM1</name>
</geneLocation>
<name>A0A0K2B6L2_STRA7</name>
<evidence type="ECO:0000256" key="1">
    <source>
        <dbReference type="SAM" id="MobiDB-lite"/>
    </source>
</evidence>
<dbReference type="Pfam" id="PF12728">
    <property type="entry name" value="HTH_17"/>
    <property type="match status" value="1"/>
</dbReference>
<dbReference type="KEGG" id="samb:SAM23877_p097"/>
<evidence type="ECO:0000259" key="2">
    <source>
        <dbReference type="Pfam" id="PF12728"/>
    </source>
</evidence>
<dbReference type="RefSeq" id="WP_079030871.1">
    <property type="nucleotide sequence ID" value="NZ_CP012383.1"/>
</dbReference>
<dbReference type="Gene3D" id="1.10.238.160">
    <property type="match status" value="1"/>
</dbReference>
<evidence type="ECO:0000313" key="3">
    <source>
        <dbReference type="EMBL" id="AKZ60806.1"/>
    </source>
</evidence>
<dbReference type="Proteomes" id="UP000061018">
    <property type="component" value="Plasmid pSAM1"/>
</dbReference>
<dbReference type="SUPFAM" id="SSF46955">
    <property type="entry name" value="Putative DNA-binding domain"/>
    <property type="match status" value="1"/>
</dbReference>
<protein>
    <submittedName>
        <fullName evidence="3">PCQ3_68</fullName>
    </submittedName>
</protein>
<proteinExistence type="predicted"/>
<dbReference type="InterPro" id="IPR009061">
    <property type="entry name" value="DNA-bd_dom_put_sf"/>
</dbReference>